<dbReference type="Proteomes" id="UP000252415">
    <property type="component" value="Unassembled WGS sequence"/>
</dbReference>
<evidence type="ECO:0000313" key="2">
    <source>
        <dbReference type="EMBL" id="RCW48977.1"/>
    </source>
</evidence>
<dbReference type="PANTHER" id="PTHR14911:SF13">
    <property type="entry name" value="TRNA (GUANINE(6)-N2)-METHYLTRANSFERASE THUMP3"/>
    <property type="match status" value="1"/>
</dbReference>
<feature type="domain" description="Ribosomal RNA large subunit methyltransferase K/L-like methyltransferase" evidence="1">
    <location>
        <begin position="117"/>
        <end position="215"/>
    </location>
</feature>
<dbReference type="Gene3D" id="3.40.50.150">
    <property type="entry name" value="Vaccinia Virus protein VP39"/>
    <property type="match status" value="1"/>
</dbReference>
<comment type="caution">
    <text evidence="2">The sequence shown here is derived from an EMBL/GenBank/DDBJ whole genome shotgun (WGS) entry which is preliminary data.</text>
</comment>
<organism evidence="2 3">
    <name type="scientific">Paenibacillus prosopidis</name>
    <dbReference type="NCBI Taxonomy" id="630520"/>
    <lineage>
        <taxon>Bacteria</taxon>
        <taxon>Bacillati</taxon>
        <taxon>Bacillota</taxon>
        <taxon>Bacilli</taxon>
        <taxon>Bacillales</taxon>
        <taxon>Paenibacillaceae</taxon>
        <taxon>Paenibacillus</taxon>
    </lineage>
</organism>
<keyword evidence="3" id="KW-1185">Reference proteome</keyword>
<dbReference type="Pfam" id="PF01170">
    <property type="entry name" value="UPF0020"/>
    <property type="match status" value="1"/>
</dbReference>
<evidence type="ECO:0000313" key="3">
    <source>
        <dbReference type="Proteomes" id="UP000252415"/>
    </source>
</evidence>
<dbReference type="AlphaFoldDB" id="A0A368W1R7"/>
<gene>
    <name evidence="2" type="ORF">DFP97_105162</name>
</gene>
<dbReference type="SUPFAM" id="SSF53335">
    <property type="entry name" value="S-adenosyl-L-methionine-dependent methyltransferases"/>
    <property type="match status" value="1"/>
</dbReference>
<dbReference type="PANTHER" id="PTHR14911">
    <property type="entry name" value="THUMP DOMAIN-CONTAINING"/>
    <property type="match status" value="1"/>
</dbReference>
<proteinExistence type="predicted"/>
<reference evidence="2 3" key="1">
    <citation type="submission" date="2018-07" db="EMBL/GenBank/DDBJ databases">
        <title>Genomic Encyclopedia of Type Strains, Phase III (KMG-III): the genomes of soil and plant-associated and newly described type strains.</title>
        <authorList>
            <person name="Whitman W."/>
        </authorList>
    </citation>
    <scope>NUCLEOTIDE SEQUENCE [LARGE SCALE GENOMIC DNA]</scope>
    <source>
        <strain evidence="2 3">CECT 7506</strain>
    </source>
</reference>
<evidence type="ECO:0000259" key="1">
    <source>
        <dbReference type="Pfam" id="PF01170"/>
    </source>
</evidence>
<dbReference type="GO" id="GO:0016423">
    <property type="term" value="F:tRNA (guanine) methyltransferase activity"/>
    <property type="evidence" value="ECO:0007669"/>
    <property type="project" value="TreeGrafter"/>
</dbReference>
<dbReference type="InterPro" id="IPR029063">
    <property type="entry name" value="SAM-dependent_MTases_sf"/>
</dbReference>
<dbReference type="EMBL" id="QPJD01000005">
    <property type="protein sequence ID" value="RCW48977.1"/>
    <property type="molecule type" value="Genomic_DNA"/>
</dbReference>
<name>A0A368W1R7_9BACL</name>
<accession>A0A368W1R7</accession>
<protein>
    <submittedName>
        <fullName evidence="2">tRNA G10 N-methylase Trm11</fullName>
    </submittedName>
</protein>
<keyword evidence="2" id="KW-0489">Methyltransferase</keyword>
<dbReference type="CDD" id="cd02440">
    <property type="entry name" value="AdoMet_MTases"/>
    <property type="match status" value="1"/>
</dbReference>
<dbReference type="GO" id="GO:0030488">
    <property type="term" value="P:tRNA methylation"/>
    <property type="evidence" value="ECO:0007669"/>
    <property type="project" value="TreeGrafter"/>
</dbReference>
<keyword evidence="2" id="KW-0808">Transferase</keyword>
<dbReference type="InterPro" id="IPR000241">
    <property type="entry name" value="RlmKL-like_Mtase"/>
</dbReference>
<sequence length="276" mass="30894">MSPVDIHPDRSPFLKERIEVMYEGGSLPHIWKQVEHIQLSGATFKVIFVKMNDLTLPNKIDFDEQRVIEREIGMHIEGEADVHNPDYVFGIITLGGRWYFGNYVKSKSVWLQHMHKPRNYSIALSTRLARAAANIAVPNPLGKKAIDPCCGIGTVLIEALSMGIDIVGRDINPFVIRGAVENMAHFGLMADVVCGNIADVSERYDVAIIDMPYNHYSRTTPEEQLSLLLHARRIASKAVIITADHLDEMIINAGFAIQDRCVAQKGNFTRQIIVCS</sequence>